<comment type="caution">
    <text evidence="1">The sequence shown here is derived from an EMBL/GenBank/DDBJ whole genome shotgun (WGS) entry which is preliminary data.</text>
</comment>
<dbReference type="AlphaFoldDB" id="E5XRW8"/>
<accession>E5XRW8</accession>
<evidence type="ECO:0000313" key="2">
    <source>
        <dbReference type="Proteomes" id="UP000004816"/>
    </source>
</evidence>
<sequence>MSGIREWQSLADVPEGVGVVDWAGEYHSPKEVQLAKDGWYRESVNVHRHAYKFRYWDEMGPITEAHIRLGPSD</sequence>
<keyword evidence="2" id="KW-1185">Reference proteome</keyword>
<dbReference type="HOGENOM" id="CLU_2702723_0_0_11"/>
<protein>
    <submittedName>
        <fullName evidence="1">Uncharacterized protein</fullName>
    </submittedName>
</protein>
<evidence type="ECO:0000313" key="1">
    <source>
        <dbReference type="EMBL" id="EFV12903.1"/>
    </source>
</evidence>
<dbReference type="RefSeq" id="WP_007470407.1">
    <property type="nucleotide sequence ID" value="NZ_KI391953.1"/>
</dbReference>
<organism evidence="1 2">
    <name type="scientific">Segniliparus rugosus (strain ATCC BAA-974 / DSM 45345 / CCUG 50838 / CIP 108380 / JCM 13579 / CDC 945)</name>
    <dbReference type="NCBI Taxonomy" id="679197"/>
    <lineage>
        <taxon>Bacteria</taxon>
        <taxon>Bacillati</taxon>
        <taxon>Actinomycetota</taxon>
        <taxon>Actinomycetes</taxon>
        <taxon>Mycobacteriales</taxon>
        <taxon>Segniliparaceae</taxon>
        <taxon>Segniliparus</taxon>
    </lineage>
</organism>
<name>E5XRW8_SEGRC</name>
<dbReference type="Proteomes" id="UP000004816">
    <property type="component" value="Unassembled WGS sequence"/>
</dbReference>
<gene>
    <name evidence="1" type="ORF">HMPREF9336_02240</name>
</gene>
<dbReference type="EMBL" id="ACZI02000002">
    <property type="protein sequence ID" value="EFV12903.1"/>
    <property type="molecule type" value="Genomic_DNA"/>
</dbReference>
<proteinExistence type="predicted"/>
<reference evidence="1 2" key="1">
    <citation type="journal article" date="2011" name="Stand. Genomic Sci.">
        <title>High quality draft genome sequence of Segniliparus rugosus CDC 945(T)= (ATCC BAA-974(T)).</title>
        <authorList>
            <person name="Earl A.M."/>
            <person name="Desjardins C.A."/>
            <person name="Fitzgerald M.G."/>
            <person name="Arachchi H.M."/>
            <person name="Zeng Q."/>
            <person name="Mehta T."/>
            <person name="Griggs A."/>
            <person name="Birren B.W."/>
            <person name="Toney N.C."/>
            <person name="Carr J."/>
            <person name="Posey J."/>
            <person name="Butler W.R."/>
        </authorList>
    </citation>
    <scope>NUCLEOTIDE SEQUENCE [LARGE SCALE GENOMIC DNA]</scope>
    <source>
        <strain evidence="2">ATCC BAA-974 / DSM 45345 / CCUG 50838 / CIP 108380 / JCM 13579 / CDC 945</strain>
    </source>
</reference>
<dbReference type="STRING" id="679197.HMPREF9336_02240"/>